<reference evidence="1" key="1">
    <citation type="journal article" date="2019" name="Nat. Med.">
        <title>A library of human gut bacterial isolates paired with longitudinal multiomics data enables mechanistic microbiome research.</title>
        <authorList>
            <person name="Poyet M."/>
            <person name="Groussin M."/>
            <person name="Gibbons S.M."/>
            <person name="Avila-Pacheco J."/>
            <person name="Jiang X."/>
            <person name="Kearney S.M."/>
            <person name="Perrotta A.R."/>
            <person name="Berdy B."/>
            <person name="Zhao S."/>
            <person name="Lieberman T.D."/>
            <person name="Swanson P.K."/>
            <person name="Smith M."/>
            <person name="Roesemann S."/>
            <person name="Alexander J.E."/>
            <person name="Rich S.A."/>
            <person name="Livny J."/>
            <person name="Vlamakis H."/>
            <person name="Clish C."/>
            <person name="Bullock K."/>
            <person name="Deik A."/>
            <person name="Scott J."/>
            <person name="Pierce K.A."/>
            <person name="Xavier R.J."/>
            <person name="Alm E.J."/>
        </authorList>
    </citation>
    <scope>NUCLEOTIDE SEQUENCE</scope>
    <source>
        <strain evidence="1">BIOML-A179</strain>
    </source>
</reference>
<comment type="caution">
    <text evidence="1">The sequence shown here is derived from an EMBL/GenBank/DDBJ whole genome shotgun (WGS) entry which is preliminary data.</text>
</comment>
<evidence type="ECO:0000313" key="1">
    <source>
        <dbReference type="EMBL" id="MTL93653.1"/>
    </source>
</evidence>
<name>A0A6I3NCT0_9FIRM</name>
<accession>A0A6I3NCT0</accession>
<sequence>MNYKWIIENQVAISLESREKLSSESIFQTIVTIEKEDFRLIWKWNDSSEVRHYMYTVGNYPNPTEFELYEFQQFINYEIKHRRKILLWFQSIDMQEIYFNYLKINHPQVELPLKLEHCKACYEKGCLTDLFCHTSSIEDGIKILSTGELLSSRKVRKEDINVLRMESRNAAGDPVDYFDYVMLSYGNCFSGDRLVTERRINDNPTELDLTTNFQPGIRYYFNRQALQHHPNFCCDGYHAGKVKDRINLLDHLLCCIVPKTHEQLIKQFAHPNLLSKIIFLEPIADLHLWTHQAYETAKNFNH</sequence>
<gene>
    <name evidence="1" type="ORF">GMA64_03850</name>
</gene>
<dbReference type="AlphaFoldDB" id="A0A6I3NCT0"/>
<dbReference type="RefSeq" id="WP_129821478.1">
    <property type="nucleotide sequence ID" value="NZ_JAQMIP010000004.1"/>
</dbReference>
<protein>
    <submittedName>
        <fullName evidence="1">Uncharacterized protein</fullName>
    </submittedName>
</protein>
<organism evidence="1">
    <name type="scientific">Turicibacter sanguinis</name>
    <dbReference type="NCBI Taxonomy" id="154288"/>
    <lineage>
        <taxon>Bacteria</taxon>
        <taxon>Bacillati</taxon>
        <taxon>Bacillota</taxon>
        <taxon>Erysipelotrichia</taxon>
        <taxon>Erysipelotrichales</taxon>
        <taxon>Turicibacteraceae</taxon>
        <taxon>Turicibacter</taxon>
    </lineage>
</organism>
<dbReference type="EMBL" id="WMQV01000006">
    <property type="protein sequence ID" value="MTL93653.1"/>
    <property type="molecule type" value="Genomic_DNA"/>
</dbReference>
<proteinExistence type="predicted"/>